<evidence type="ECO:0000313" key="2">
    <source>
        <dbReference type="Proteomes" id="UP000734854"/>
    </source>
</evidence>
<dbReference type="InterPro" id="IPR036397">
    <property type="entry name" value="RNaseH_sf"/>
</dbReference>
<name>A0A8J5LCR2_ZINOF</name>
<protein>
    <submittedName>
        <fullName evidence="1">Uncharacterized protein</fullName>
    </submittedName>
</protein>
<dbReference type="Proteomes" id="UP000734854">
    <property type="component" value="Unassembled WGS sequence"/>
</dbReference>
<dbReference type="EMBL" id="JACMSC010000004">
    <property type="protein sequence ID" value="KAG6523543.1"/>
    <property type="molecule type" value="Genomic_DNA"/>
</dbReference>
<reference evidence="1 2" key="1">
    <citation type="submission" date="2020-08" db="EMBL/GenBank/DDBJ databases">
        <title>Plant Genome Project.</title>
        <authorList>
            <person name="Zhang R.-G."/>
        </authorList>
    </citation>
    <scope>NUCLEOTIDE SEQUENCE [LARGE SCALE GENOMIC DNA]</scope>
    <source>
        <tissue evidence="1">Rhizome</tissue>
    </source>
</reference>
<dbReference type="Gene3D" id="3.30.420.10">
    <property type="entry name" value="Ribonuclease H-like superfamily/Ribonuclease H"/>
    <property type="match status" value="1"/>
</dbReference>
<sequence length="70" mass="8143">MQYPGSYLFPSKRLLDKSLNGLYSTRTVVDSKIDHPTEFDFYLCSHASIQITHLTTNTFCMMYLFKLLIS</sequence>
<keyword evidence="2" id="KW-1185">Reference proteome</keyword>
<dbReference type="GO" id="GO:0003676">
    <property type="term" value="F:nucleic acid binding"/>
    <property type="evidence" value="ECO:0007669"/>
    <property type="project" value="InterPro"/>
</dbReference>
<accession>A0A8J5LCR2</accession>
<gene>
    <name evidence="1" type="ORF">ZIOFF_013404</name>
</gene>
<dbReference type="AlphaFoldDB" id="A0A8J5LCR2"/>
<proteinExistence type="predicted"/>
<organism evidence="1 2">
    <name type="scientific">Zingiber officinale</name>
    <name type="common">Ginger</name>
    <name type="synonym">Amomum zingiber</name>
    <dbReference type="NCBI Taxonomy" id="94328"/>
    <lineage>
        <taxon>Eukaryota</taxon>
        <taxon>Viridiplantae</taxon>
        <taxon>Streptophyta</taxon>
        <taxon>Embryophyta</taxon>
        <taxon>Tracheophyta</taxon>
        <taxon>Spermatophyta</taxon>
        <taxon>Magnoliopsida</taxon>
        <taxon>Liliopsida</taxon>
        <taxon>Zingiberales</taxon>
        <taxon>Zingiberaceae</taxon>
        <taxon>Zingiber</taxon>
    </lineage>
</organism>
<evidence type="ECO:0000313" key="1">
    <source>
        <dbReference type="EMBL" id="KAG6523543.1"/>
    </source>
</evidence>
<comment type="caution">
    <text evidence="1">The sequence shown here is derived from an EMBL/GenBank/DDBJ whole genome shotgun (WGS) entry which is preliminary data.</text>
</comment>